<protein>
    <submittedName>
        <fullName evidence="1">Uncharacterized protein</fullName>
    </submittedName>
</protein>
<dbReference type="Proteomes" id="UP001054252">
    <property type="component" value="Unassembled WGS sequence"/>
</dbReference>
<gene>
    <name evidence="1" type="ORF">SLEP1_g52404</name>
</gene>
<proteinExistence type="predicted"/>
<keyword evidence="2" id="KW-1185">Reference proteome</keyword>
<comment type="caution">
    <text evidence="1">The sequence shown here is derived from an EMBL/GenBank/DDBJ whole genome shotgun (WGS) entry which is preliminary data.</text>
</comment>
<name>A0AAV5M7W6_9ROSI</name>
<evidence type="ECO:0000313" key="1">
    <source>
        <dbReference type="EMBL" id="GKV45299.1"/>
    </source>
</evidence>
<sequence length="51" mass="5796">MGFVFSTVKMVSVLVFSLVALNCLVGFGSYAQLLPEAEEFDRNEKKVYDFR</sequence>
<reference evidence="1 2" key="1">
    <citation type="journal article" date="2021" name="Commun. Biol.">
        <title>The genome of Shorea leprosula (Dipterocarpaceae) highlights the ecological relevance of drought in aseasonal tropical rainforests.</title>
        <authorList>
            <person name="Ng K.K.S."/>
            <person name="Kobayashi M.J."/>
            <person name="Fawcett J.A."/>
            <person name="Hatakeyama M."/>
            <person name="Paape T."/>
            <person name="Ng C.H."/>
            <person name="Ang C.C."/>
            <person name="Tnah L.H."/>
            <person name="Lee C.T."/>
            <person name="Nishiyama T."/>
            <person name="Sese J."/>
            <person name="O'Brien M.J."/>
            <person name="Copetti D."/>
            <person name="Mohd Noor M.I."/>
            <person name="Ong R.C."/>
            <person name="Putra M."/>
            <person name="Sireger I.Z."/>
            <person name="Indrioko S."/>
            <person name="Kosugi Y."/>
            <person name="Izuno A."/>
            <person name="Isagi Y."/>
            <person name="Lee S.L."/>
            <person name="Shimizu K.K."/>
        </authorList>
    </citation>
    <scope>NUCLEOTIDE SEQUENCE [LARGE SCALE GENOMIC DNA]</scope>
    <source>
        <strain evidence="1">214</strain>
    </source>
</reference>
<evidence type="ECO:0000313" key="2">
    <source>
        <dbReference type="Proteomes" id="UP001054252"/>
    </source>
</evidence>
<organism evidence="1 2">
    <name type="scientific">Rubroshorea leprosula</name>
    <dbReference type="NCBI Taxonomy" id="152421"/>
    <lineage>
        <taxon>Eukaryota</taxon>
        <taxon>Viridiplantae</taxon>
        <taxon>Streptophyta</taxon>
        <taxon>Embryophyta</taxon>
        <taxon>Tracheophyta</taxon>
        <taxon>Spermatophyta</taxon>
        <taxon>Magnoliopsida</taxon>
        <taxon>eudicotyledons</taxon>
        <taxon>Gunneridae</taxon>
        <taxon>Pentapetalae</taxon>
        <taxon>rosids</taxon>
        <taxon>malvids</taxon>
        <taxon>Malvales</taxon>
        <taxon>Dipterocarpaceae</taxon>
        <taxon>Rubroshorea</taxon>
    </lineage>
</organism>
<accession>A0AAV5M7W6</accession>
<dbReference type="AlphaFoldDB" id="A0AAV5M7W6"/>
<dbReference type="EMBL" id="BPVZ01000193">
    <property type="protein sequence ID" value="GKV45299.1"/>
    <property type="molecule type" value="Genomic_DNA"/>
</dbReference>